<dbReference type="InterPro" id="IPR006103">
    <property type="entry name" value="Glyco_hydro_2_cat"/>
</dbReference>
<comment type="similarity">
    <text evidence="1">Belongs to the glycosyl hydrolase 2 family.</text>
</comment>
<feature type="domain" description="DUF4982" evidence="7">
    <location>
        <begin position="651"/>
        <end position="704"/>
    </location>
</feature>
<keyword evidence="2 10" id="KW-0378">Hydrolase</keyword>
<dbReference type="InterPro" id="IPR006102">
    <property type="entry name" value="Ig-like_GH2"/>
</dbReference>
<dbReference type="InterPro" id="IPR051913">
    <property type="entry name" value="GH2_Domain-Containing"/>
</dbReference>
<proteinExistence type="inferred from homology"/>
<accession>A0ABW7R0L7</accession>
<gene>
    <name evidence="10" type="ORF">ACH4F9_36860</name>
</gene>
<dbReference type="InterPro" id="IPR054593">
    <property type="entry name" value="Beta-mannosidase-like_N2"/>
</dbReference>
<evidence type="ECO:0000259" key="8">
    <source>
        <dbReference type="Pfam" id="PF18565"/>
    </source>
</evidence>
<keyword evidence="11" id="KW-1185">Reference proteome</keyword>
<dbReference type="Gene3D" id="3.20.20.80">
    <property type="entry name" value="Glycosidases"/>
    <property type="match status" value="1"/>
</dbReference>
<evidence type="ECO:0000256" key="3">
    <source>
        <dbReference type="ARBA" id="ARBA00023295"/>
    </source>
</evidence>
<evidence type="ECO:0000313" key="10">
    <source>
        <dbReference type="EMBL" id="MFH8550577.1"/>
    </source>
</evidence>
<dbReference type="RefSeq" id="WP_397717104.1">
    <property type="nucleotide sequence ID" value="NZ_JBIRGN010000008.1"/>
</dbReference>
<dbReference type="Pfam" id="PF00703">
    <property type="entry name" value="Glyco_hydro_2"/>
    <property type="match status" value="1"/>
</dbReference>
<evidence type="ECO:0000256" key="2">
    <source>
        <dbReference type="ARBA" id="ARBA00022801"/>
    </source>
</evidence>
<evidence type="ECO:0000259" key="9">
    <source>
        <dbReference type="Pfam" id="PF22666"/>
    </source>
</evidence>
<dbReference type="InterPro" id="IPR036156">
    <property type="entry name" value="Beta-gal/glucu_dom_sf"/>
</dbReference>
<dbReference type="Pfam" id="PF16355">
    <property type="entry name" value="DUF4982"/>
    <property type="match status" value="1"/>
</dbReference>
<sequence length="824" mass="90833">MKRTSFNDGWEFRPKGDQFTELTGRSTPYRPVSVPHDAMLTEQRSASGDGAGAYFPGGVYEYRKVFHVPAEDEGQRIFVEFEGVHRDAMVYVNGAYVTQRPYGYAQFRADVGPFLRRGADNEIRVEARTHQDSRWYTGAGLYRDTWLLTGGPVRVAPEGVRVTTVEADRDRAVVEVTVEVESDEHALRTLELTVDLKDPDGRVVATRTTPVTVDPGRKAPVRQRFYLQNPALWGPDRPALYSATVTLDDDRGERDIELDPERATERDTERDTERVTFGIRTLSLDPERGLRINGMPVKLRGACVHHDNGPLGAATYARAEERRVELLKAAGFNAIRMSHHPMSSAMLRACDRHGVLVVDETFDMWTSGKSAFDYSLYFAEWWERDVEAMVAKDYNHPSVILYSIGNEIPETGSPAGAVWGRRLAGKIRSLDPTRYVTNGINSALAVMADLAALREQVNEQPQGEGGINSFMADPAAGMEALATSDLVTRKTAESFALLDVAGMNYAEARYDLDRKLFPDRIILGTESFPTRIDRIWNLVRVHGHVIGDFTWTGWDYLGEVGIGRPQYRTEGGAGGEFVAPYPHLTADCGDIDITGHRRPASYYREIVYGLRTTPYVAVRRPEHHGKTPAATSWAWSDTVASWTWPGHENAPTTVEVYGVGDEAELLVNGRSCGTRPLESFRTEFDVRYEKGALTAVTYTGGVETGRHTLHTAHAPVHLRAEADRSAVAATGGDLAYVTLSLTDADGTLHPAADRPIRLDVTGNGVVAGFAGAHPATEERFDADEHTTYEGRALAVLRPTGPGEIHLTASAGDCAPVMVRITVTA</sequence>
<dbReference type="PANTHER" id="PTHR42732">
    <property type="entry name" value="BETA-GALACTOSIDASE"/>
    <property type="match status" value="1"/>
</dbReference>
<feature type="domain" description="Beta-mannosidase-like galactose-binding" evidence="9">
    <location>
        <begin position="60"/>
        <end position="129"/>
    </location>
</feature>
<dbReference type="Gene3D" id="2.60.120.260">
    <property type="entry name" value="Galactose-binding domain-like"/>
    <property type="match status" value="1"/>
</dbReference>
<dbReference type="InterPro" id="IPR032311">
    <property type="entry name" value="DUF4982"/>
</dbReference>
<dbReference type="SUPFAM" id="SSF49303">
    <property type="entry name" value="beta-Galactosidase/glucuronidase domain"/>
    <property type="match status" value="1"/>
</dbReference>
<organism evidence="10 11">
    <name type="scientific">Streptomyces longisporoflavus</name>
    <dbReference type="NCBI Taxonomy" id="28044"/>
    <lineage>
        <taxon>Bacteria</taxon>
        <taxon>Bacillati</taxon>
        <taxon>Actinomycetota</taxon>
        <taxon>Actinomycetes</taxon>
        <taxon>Kitasatosporales</taxon>
        <taxon>Streptomycetaceae</taxon>
        <taxon>Streptomyces</taxon>
    </lineage>
</organism>
<comment type="caution">
    <text evidence="10">The sequence shown here is derived from an EMBL/GenBank/DDBJ whole genome shotgun (WGS) entry which is preliminary data.</text>
</comment>
<evidence type="ECO:0000256" key="1">
    <source>
        <dbReference type="ARBA" id="ARBA00007401"/>
    </source>
</evidence>
<dbReference type="PRINTS" id="PR00132">
    <property type="entry name" value="GLHYDRLASE2"/>
</dbReference>
<dbReference type="Proteomes" id="UP001610818">
    <property type="component" value="Unassembled WGS sequence"/>
</dbReference>
<reference evidence="10 11" key="1">
    <citation type="submission" date="2024-10" db="EMBL/GenBank/DDBJ databases">
        <title>The Natural Products Discovery Center: Release of the First 8490 Sequenced Strains for Exploring Actinobacteria Biosynthetic Diversity.</title>
        <authorList>
            <person name="Kalkreuter E."/>
            <person name="Kautsar S.A."/>
            <person name="Yang D."/>
            <person name="Bader C.D."/>
            <person name="Teijaro C.N."/>
            <person name="Fluegel L."/>
            <person name="Davis C.M."/>
            <person name="Simpson J.R."/>
            <person name="Lauterbach L."/>
            <person name="Steele A.D."/>
            <person name="Gui C."/>
            <person name="Meng S."/>
            <person name="Li G."/>
            <person name="Viehrig K."/>
            <person name="Ye F."/>
            <person name="Su P."/>
            <person name="Kiefer A.F."/>
            <person name="Nichols A."/>
            <person name="Cepeda A.J."/>
            <person name="Yan W."/>
            <person name="Fan B."/>
            <person name="Jiang Y."/>
            <person name="Adhikari A."/>
            <person name="Zheng C.-J."/>
            <person name="Schuster L."/>
            <person name="Cowan T.M."/>
            <person name="Smanski M.J."/>
            <person name="Chevrette M.G."/>
            <person name="De Carvalho L.P.S."/>
            <person name="Shen B."/>
        </authorList>
    </citation>
    <scope>NUCLEOTIDE SEQUENCE [LARGE SCALE GENOMIC DNA]</scope>
    <source>
        <strain evidence="10 11">NPDC017990</strain>
    </source>
</reference>
<evidence type="ECO:0000259" key="6">
    <source>
        <dbReference type="Pfam" id="PF02836"/>
    </source>
</evidence>
<evidence type="ECO:0000259" key="5">
    <source>
        <dbReference type="Pfam" id="PF00703"/>
    </source>
</evidence>
<dbReference type="InterPro" id="IPR006101">
    <property type="entry name" value="Glyco_hydro_2"/>
</dbReference>
<feature type="domain" description="Glycoside hydrolase family 2" evidence="8">
    <location>
        <begin position="718"/>
        <end position="818"/>
    </location>
</feature>
<name>A0ABW7R0L7_9ACTN</name>
<dbReference type="Pfam" id="PF18565">
    <property type="entry name" value="Glyco_hydro2_C5"/>
    <property type="match status" value="1"/>
</dbReference>
<dbReference type="InterPro" id="IPR017853">
    <property type="entry name" value="GH"/>
</dbReference>
<feature type="domain" description="Glycoside hydrolase family 2 immunoglobulin-like beta-sandwich" evidence="5">
    <location>
        <begin position="159"/>
        <end position="252"/>
    </location>
</feature>
<dbReference type="Pfam" id="PF02836">
    <property type="entry name" value="Glyco_hydro_2_C"/>
    <property type="match status" value="1"/>
</dbReference>
<dbReference type="InterPro" id="IPR013783">
    <property type="entry name" value="Ig-like_fold"/>
</dbReference>
<dbReference type="EMBL" id="JBIRGQ010000008">
    <property type="protein sequence ID" value="MFH8550577.1"/>
    <property type="molecule type" value="Genomic_DNA"/>
</dbReference>
<protein>
    <submittedName>
        <fullName evidence="10">Glycoside hydrolase family 2 TIM barrel-domain containing protein</fullName>
    </submittedName>
</protein>
<feature type="domain" description="Glycoside hydrolase family 2 catalytic" evidence="6">
    <location>
        <begin position="290"/>
        <end position="441"/>
    </location>
</feature>
<dbReference type="InterPro" id="IPR040605">
    <property type="entry name" value="Glyco_hydro2_dom5"/>
</dbReference>
<feature type="region of interest" description="Disordered" evidence="4">
    <location>
        <begin position="251"/>
        <end position="272"/>
    </location>
</feature>
<dbReference type="GO" id="GO:0016787">
    <property type="term" value="F:hydrolase activity"/>
    <property type="evidence" value="ECO:0007669"/>
    <property type="project" value="UniProtKB-KW"/>
</dbReference>
<dbReference type="Pfam" id="PF22666">
    <property type="entry name" value="Glyco_hydro_2_N2"/>
    <property type="match status" value="1"/>
</dbReference>
<dbReference type="InterPro" id="IPR008979">
    <property type="entry name" value="Galactose-bd-like_sf"/>
</dbReference>
<dbReference type="SUPFAM" id="SSF49785">
    <property type="entry name" value="Galactose-binding domain-like"/>
    <property type="match status" value="1"/>
</dbReference>
<evidence type="ECO:0000259" key="7">
    <source>
        <dbReference type="Pfam" id="PF16355"/>
    </source>
</evidence>
<keyword evidence="3" id="KW-0326">Glycosidase</keyword>
<dbReference type="Gene3D" id="2.60.40.10">
    <property type="entry name" value="Immunoglobulins"/>
    <property type="match status" value="3"/>
</dbReference>
<evidence type="ECO:0000313" key="11">
    <source>
        <dbReference type="Proteomes" id="UP001610818"/>
    </source>
</evidence>
<dbReference type="PANTHER" id="PTHR42732:SF1">
    <property type="entry name" value="BETA-MANNOSIDASE"/>
    <property type="match status" value="1"/>
</dbReference>
<dbReference type="SUPFAM" id="SSF51445">
    <property type="entry name" value="(Trans)glycosidases"/>
    <property type="match status" value="1"/>
</dbReference>
<evidence type="ECO:0000256" key="4">
    <source>
        <dbReference type="SAM" id="MobiDB-lite"/>
    </source>
</evidence>